<reference evidence="7" key="1">
    <citation type="journal article" date="2019" name="Int. J. Syst. Evol. Microbiol.">
        <title>The Global Catalogue of Microorganisms (GCM) 10K type strain sequencing project: providing services to taxonomists for standard genome sequencing and annotation.</title>
        <authorList>
            <consortium name="The Broad Institute Genomics Platform"/>
            <consortium name="The Broad Institute Genome Sequencing Center for Infectious Disease"/>
            <person name="Wu L."/>
            <person name="Ma J."/>
        </authorList>
    </citation>
    <scope>NUCLEOTIDE SEQUENCE [LARGE SCALE GENOMIC DNA]</scope>
    <source>
        <strain evidence="7">NBRC 106593</strain>
    </source>
</reference>
<feature type="compositionally biased region" description="Polar residues" evidence="4">
    <location>
        <begin position="323"/>
        <end position="333"/>
    </location>
</feature>
<dbReference type="RefSeq" id="WP_377819919.1">
    <property type="nucleotide sequence ID" value="NZ_JBHSWJ010000002.1"/>
</dbReference>
<evidence type="ECO:0000256" key="3">
    <source>
        <dbReference type="ARBA" id="ARBA00023163"/>
    </source>
</evidence>
<dbReference type="InterPro" id="IPR000843">
    <property type="entry name" value="HTH_LacI"/>
</dbReference>
<dbReference type="InterPro" id="IPR028082">
    <property type="entry name" value="Peripla_BP_I"/>
</dbReference>
<evidence type="ECO:0000256" key="2">
    <source>
        <dbReference type="ARBA" id="ARBA00023125"/>
    </source>
</evidence>
<dbReference type="GO" id="GO:0003677">
    <property type="term" value="F:DNA binding"/>
    <property type="evidence" value="ECO:0007669"/>
    <property type="project" value="UniProtKB-KW"/>
</dbReference>
<evidence type="ECO:0000256" key="4">
    <source>
        <dbReference type="SAM" id="MobiDB-lite"/>
    </source>
</evidence>
<protein>
    <submittedName>
        <fullName evidence="6">LacI family DNA-binding transcriptional regulator</fullName>
    </submittedName>
</protein>
<comment type="caution">
    <text evidence="6">The sequence shown here is derived from an EMBL/GenBank/DDBJ whole genome shotgun (WGS) entry which is preliminary data.</text>
</comment>
<evidence type="ECO:0000259" key="5">
    <source>
        <dbReference type="PROSITE" id="PS50932"/>
    </source>
</evidence>
<feature type="domain" description="HTH lacI-type" evidence="5">
    <location>
        <begin position="6"/>
        <end position="60"/>
    </location>
</feature>
<dbReference type="EMBL" id="JBHSWJ010000002">
    <property type="protein sequence ID" value="MFC6712452.1"/>
    <property type="molecule type" value="Genomic_DNA"/>
</dbReference>
<keyword evidence="1" id="KW-0805">Transcription regulation</keyword>
<dbReference type="InterPro" id="IPR010982">
    <property type="entry name" value="Lambda_DNA-bd_dom_sf"/>
</dbReference>
<dbReference type="Pfam" id="PF13377">
    <property type="entry name" value="Peripla_BP_3"/>
    <property type="match status" value="1"/>
</dbReference>
<keyword evidence="2 6" id="KW-0238">DNA-binding</keyword>
<evidence type="ECO:0000313" key="7">
    <source>
        <dbReference type="Proteomes" id="UP001596356"/>
    </source>
</evidence>
<dbReference type="Pfam" id="PF00356">
    <property type="entry name" value="LacI"/>
    <property type="match status" value="1"/>
</dbReference>
<evidence type="ECO:0000256" key="1">
    <source>
        <dbReference type="ARBA" id="ARBA00023015"/>
    </source>
</evidence>
<organism evidence="6 7">
    <name type="scientific">Branchiibius cervicis</name>
    <dbReference type="NCBI Taxonomy" id="908252"/>
    <lineage>
        <taxon>Bacteria</taxon>
        <taxon>Bacillati</taxon>
        <taxon>Actinomycetota</taxon>
        <taxon>Actinomycetes</taxon>
        <taxon>Micrococcales</taxon>
        <taxon>Dermacoccaceae</taxon>
        <taxon>Branchiibius</taxon>
    </lineage>
</organism>
<keyword evidence="7" id="KW-1185">Reference proteome</keyword>
<sequence>MTSRRVTIRDVALAAGVSPTTVSHVLSGNGRVHPETRARVNDQVAQLGYRPNPVAANLRRSTFGSVGLLLPPSSLNYAFYGELMIGASEVLLEEATALSIIPPSTDPGQLSELAVDAVIIAEPRTNDPVLQGLSRSGKPTVLCEGTTDRLPPDTWTVDSDTTASVGATLDLLHDAGARRIAAVVVDPVLWWGRNVLAAIDAWEQSTGRVVRRGIIPFAVTPTHARDQIRALLQDGWADALLVCHEGLGASALATAHRLGRRVPDDLLVACTVDGPDLLTLETPVTALDLQPRQIGQAAARLVLERPSGTGTTVRPQVHARASTARNRPTGSAR</sequence>
<dbReference type="SUPFAM" id="SSF53822">
    <property type="entry name" value="Periplasmic binding protein-like I"/>
    <property type="match status" value="1"/>
</dbReference>
<name>A0ABW2ANH7_9MICO</name>
<dbReference type="Gene3D" id="3.40.50.2300">
    <property type="match status" value="2"/>
</dbReference>
<keyword evidence="3" id="KW-0804">Transcription</keyword>
<proteinExistence type="predicted"/>
<dbReference type="CDD" id="cd06267">
    <property type="entry name" value="PBP1_LacI_sugar_binding-like"/>
    <property type="match status" value="1"/>
</dbReference>
<dbReference type="InterPro" id="IPR046335">
    <property type="entry name" value="LacI/GalR-like_sensor"/>
</dbReference>
<dbReference type="PANTHER" id="PTHR30146:SF153">
    <property type="entry name" value="LACTOSE OPERON REPRESSOR"/>
    <property type="match status" value="1"/>
</dbReference>
<evidence type="ECO:0000313" key="6">
    <source>
        <dbReference type="EMBL" id="MFC6712452.1"/>
    </source>
</evidence>
<accession>A0ABW2ANH7</accession>
<dbReference type="PANTHER" id="PTHR30146">
    <property type="entry name" value="LACI-RELATED TRANSCRIPTIONAL REPRESSOR"/>
    <property type="match status" value="1"/>
</dbReference>
<dbReference type="CDD" id="cd01392">
    <property type="entry name" value="HTH_LacI"/>
    <property type="match status" value="1"/>
</dbReference>
<gene>
    <name evidence="6" type="ORF">ACFQBT_00705</name>
</gene>
<feature type="region of interest" description="Disordered" evidence="4">
    <location>
        <begin position="305"/>
        <end position="333"/>
    </location>
</feature>
<dbReference type="PROSITE" id="PS50932">
    <property type="entry name" value="HTH_LACI_2"/>
    <property type="match status" value="1"/>
</dbReference>
<dbReference type="SMART" id="SM00354">
    <property type="entry name" value="HTH_LACI"/>
    <property type="match status" value="1"/>
</dbReference>
<dbReference type="Proteomes" id="UP001596356">
    <property type="component" value="Unassembled WGS sequence"/>
</dbReference>
<dbReference type="SUPFAM" id="SSF47413">
    <property type="entry name" value="lambda repressor-like DNA-binding domains"/>
    <property type="match status" value="1"/>
</dbReference>
<dbReference type="Gene3D" id="1.10.260.40">
    <property type="entry name" value="lambda repressor-like DNA-binding domains"/>
    <property type="match status" value="1"/>
</dbReference>
<dbReference type="PROSITE" id="PS00356">
    <property type="entry name" value="HTH_LACI_1"/>
    <property type="match status" value="1"/>
</dbReference>